<name>M5BMD3_THACB</name>
<dbReference type="HOGENOM" id="CLU_2442397_0_0_1"/>
<evidence type="ECO:0000313" key="1">
    <source>
        <dbReference type="EMBL" id="CCO28683.1"/>
    </source>
</evidence>
<proteinExistence type="predicted"/>
<reference evidence="1 2" key="1">
    <citation type="journal article" date="2013" name="J. Biotechnol.">
        <title>Establishment and interpretation of the genome sequence of the phytopathogenic fungus Rhizoctonia solani AG1-IB isolate 7/3/14.</title>
        <authorList>
            <person name="Wibberg D.W."/>
            <person name="Jelonek L.J."/>
            <person name="Rupp O.R."/>
            <person name="Hennig M.H."/>
            <person name="Eikmeyer F.E."/>
            <person name="Goesmann A.G."/>
            <person name="Hartmann A.H."/>
            <person name="Borriss R.B."/>
            <person name="Grosch R.G."/>
            <person name="Puehler A.P."/>
            <person name="Schlueter A.S."/>
        </authorList>
    </citation>
    <scope>NUCLEOTIDE SEQUENCE [LARGE SCALE GENOMIC DNA]</scope>
    <source>
        <strain evidence="2">AG1-IB / isolate 7/3/14</strain>
    </source>
</reference>
<accession>M5BMD3</accession>
<sequence length="90" mass="9982">MLELTETLDSLSRQVDDEAWDLATAVDLVAVGNALDLVFGKMPLSPLRPIIQDLCDAFDSDITAHDALTRVESLERSLSRHELFSPLNDE</sequence>
<evidence type="ECO:0000313" key="2">
    <source>
        <dbReference type="Proteomes" id="UP000012065"/>
    </source>
</evidence>
<dbReference type="AlphaFoldDB" id="M5BMD3"/>
<protein>
    <submittedName>
        <fullName evidence="1">Uncharacterized protein</fullName>
    </submittedName>
</protein>
<dbReference type="EMBL" id="CAOJ01003658">
    <property type="protein sequence ID" value="CCO28683.1"/>
    <property type="molecule type" value="Genomic_DNA"/>
</dbReference>
<gene>
    <name evidence="1" type="ORF">BN14_02681</name>
</gene>
<organism evidence="1 2">
    <name type="scientific">Thanatephorus cucumeris (strain AG1-IB / isolate 7/3/14)</name>
    <name type="common">Lettuce bottom rot fungus</name>
    <name type="synonym">Rhizoctonia solani</name>
    <dbReference type="NCBI Taxonomy" id="1108050"/>
    <lineage>
        <taxon>Eukaryota</taxon>
        <taxon>Fungi</taxon>
        <taxon>Dikarya</taxon>
        <taxon>Basidiomycota</taxon>
        <taxon>Agaricomycotina</taxon>
        <taxon>Agaricomycetes</taxon>
        <taxon>Cantharellales</taxon>
        <taxon>Ceratobasidiaceae</taxon>
        <taxon>Rhizoctonia</taxon>
        <taxon>Rhizoctonia solani AG-1</taxon>
    </lineage>
</organism>
<dbReference type="Proteomes" id="UP000012065">
    <property type="component" value="Unassembled WGS sequence"/>
</dbReference>
<comment type="caution">
    <text evidence="1">The sequence shown here is derived from an EMBL/GenBank/DDBJ whole genome shotgun (WGS) entry which is preliminary data.</text>
</comment>